<dbReference type="Proteomes" id="UP000254496">
    <property type="component" value="Unassembled WGS sequence"/>
</dbReference>
<dbReference type="HAMAP" id="MF_02220">
    <property type="entry name" value="XylB"/>
    <property type="match status" value="1"/>
</dbReference>
<comment type="similarity">
    <text evidence="1 8 9">Belongs to the FGGY kinase family.</text>
</comment>
<feature type="site" description="Important for activity" evidence="8">
    <location>
        <position position="6"/>
    </location>
</feature>
<organism evidence="13 14">
    <name type="scientific">Canicola haemoglobinophilus</name>
    <dbReference type="NCBI Taxonomy" id="733"/>
    <lineage>
        <taxon>Bacteria</taxon>
        <taxon>Pseudomonadati</taxon>
        <taxon>Pseudomonadota</taxon>
        <taxon>Gammaproteobacteria</taxon>
        <taxon>Pasteurellales</taxon>
        <taxon>Pasteurellaceae</taxon>
        <taxon>Canicola</taxon>
    </lineage>
</organism>
<keyword evidence="2 8" id="KW-0859">Xylose metabolism</keyword>
<evidence type="ECO:0000256" key="5">
    <source>
        <dbReference type="ARBA" id="ARBA00022777"/>
    </source>
</evidence>
<dbReference type="Pfam" id="PF00370">
    <property type="entry name" value="FGGY_N"/>
    <property type="match status" value="1"/>
</dbReference>
<comment type="catalytic activity">
    <reaction evidence="8 10">
        <text>D-xylulose + ATP = D-xylulose 5-phosphate + ADP + H(+)</text>
        <dbReference type="Rhea" id="RHEA:10964"/>
        <dbReference type="ChEBI" id="CHEBI:15378"/>
        <dbReference type="ChEBI" id="CHEBI:17140"/>
        <dbReference type="ChEBI" id="CHEBI:30616"/>
        <dbReference type="ChEBI" id="CHEBI:57737"/>
        <dbReference type="ChEBI" id="CHEBI:456216"/>
        <dbReference type="EC" id="2.7.1.17"/>
    </reaction>
</comment>
<accession>A0AB38HA24</accession>
<dbReference type="InterPro" id="IPR000577">
    <property type="entry name" value="Carb_kinase_FGGY"/>
</dbReference>
<keyword evidence="6 8" id="KW-0067">ATP-binding</keyword>
<keyword evidence="4 8" id="KW-0547">Nucleotide-binding</keyword>
<evidence type="ECO:0000256" key="10">
    <source>
        <dbReference type="RuleBase" id="RU364073"/>
    </source>
</evidence>
<dbReference type="InterPro" id="IPR018485">
    <property type="entry name" value="FGGY_C"/>
</dbReference>
<keyword evidence="7 8" id="KW-0119">Carbohydrate metabolism</keyword>
<evidence type="ECO:0000256" key="9">
    <source>
        <dbReference type="RuleBase" id="RU003733"/>
    </source>
</evidence>
<comment type="caution">
    <text evidence="13">The sequence shown here is derived from an EMBL/GenBank/DDBJ whole genome shotgun (WGS) entry which is preliminary data.</text>
</comment>
<protein>
    <recommendedName>
        <fullName evidence="8 10">Xylulose kinase</fullName>
        <shortName evidence="8 10">Xylulokinase</shortName>
        <ecNumber evidence="8 10">2.7.1.17</ecNumber>
    </recommendedName>
</protein>
<evidence type="ECO:0000256" key="7">
    <source>
        <dbReference type="ARBA" id="ARBA00023277"/>
    </source>
</evidence>
<evidence type="ECO:0000313" key="13">
    <source>
        <dbReference type="EMBL" id="STO69092.1"/>
    </source>
</evidence>
<dbReference type="GO" id="GO:0004856">
    <property type="term" value="F:D-xylulokinase activity"/>
    <property type="evidence" value="ECO:0007669"/>
    <property type="project" value="UniProtKB-UniRule"/>
</dbReference>
<evidence type="ECO:0000256" key="3">
    <source>
        <dbReference type="ARBA" id="ARBA00022679"/>
    </source>
</evidence>
<dbReference type="PROSITE" id="PS00933">
    <property type="entry name" value="FGGY_KINASES_1"/>
    <property type="match status" value="1"/>
</dbReference>
<name>A0AB38HA24_9PAST</name>
<comment type="function">
    <text evidence="8">Catalyzes the phosphorylation of D-xylulose to D-xylulose 5-phosphate.</text>
</comment>
<dbReference type="GO" id="GO:0005998">
    <property type="term" value="P:xylulose catabolic process"/>
    <property type="evidence" value="ECO:0007669"/>
    <property type="project" value="UniProtKB-UniRule"/>
</dbReference>
<dbReference type="CDD" id="cd07809">
    <property type="entry name" value="ASKHA_NBD_FGGY_BaXK-like"/>
    <property type="match status" value="1"/>
</dbReference>
<dbReference type="PANTHER" id="PTHR43095">
    <property type="entry name" value="SUGAR KINASE"/>
    <property type="match status" value="1"/>
</dbReference>
<feature type="binding site" evidence="8">
    <location>
        <begin position="80"/>
        <end position="81"/>
    </location>
    <ligand>
        <name>substrate</name>
    </ligand>
</feature>
<dbReference type="GO" id="GO:0005524">
    <property type="term" value="F:ATP binding"/>
    <property type="evidence" value="ECO:0007669"/>
    <property type="project" value="UniProtKB-UniRule"/>
</dbReference>
<reference evidence="13 14" key="1">
    <citation type="submission" date="2018-06" db="EMBL/GenBank/DDBJ databases">
        <authorList>
            <consortium name="Pathogen Informatics"/>
            <person name="Doyle S."/>
        </authorList>
    </citation>
    <scope>NUCLEOTIDE SEQUENCE [LARGE SCALE GENOMIC DNA]</scope>
    <source>
        <strain evidence="13 14">NCTC8540</strain>
    </source>
</reference>
<dbReference type="InterPro" id="IPR018484">
    <property type="entry name" value="FGGY_N"/>
</dbReference>
<dbReference type="InterPro" id="IPR043129">
    <property type="entry name" value="ATPase_NBD"/>
</dbReference>
<dbReference type="PANTHER" id="PTHR43095:SF5">
    <property type="entry name" value="XYLULOSE KINASE"/>
    <property type="match status" value="1"/>
</dbReference>
<feature type="domain" description="Carbohydrate kinase FGGY C-terminal" evidence="12">
    <location>
        <begin position="260"/>
        <end position="442"/>
    </location>
</feature>
<keyword evidence="5 8" id="KW-0418">Kinase</keyword>
<gene>
    <name evidence="13" type="primary">xylB_1</name>
    <name evidence="8 10" type="synonym">xylB</name>
    <name evidence="13" type="ORF">NCTC8540_01616</name>
</gene>
<dbReference type="EMBL" id="UGHJ01000001">
    <property type="protein sequence ID" value="STO69092.1"/>
    <property type="molecule type" value="Genomic_DNA"/>
</dbReference>
<dbReference type="InterPro" id="IPR006000">
    <property type="entry name" value="Xylulokinase"/>
</dbReference>
<dbReference type="Gene3D" id="3.30.420.40">
    <property type="match status" value="2"/>
</dbReference>
<evidence type="ECO:0000313" key="14">
    <source>
        <dbReference type="Proteomes" id="UP000254496"/>
    </source>
</evidence>
<feature type="active site" description="Proton acceptor" evidence="8">
    <location>
        <position position="243"/>
    </location>
</feature>
<dbReference type="NCBIfam" id="TIGR01312">
    <property type="entry name" value="XylB"/>
    <property type="match status" value="1"/>
</dbReference>
<dbReference type="AlphaFoldDB" id="A0AB38HA24"/>
<dbReference type="InterPro" id="IPR018483">
    <property type="entry name" value="Carb_kinase_FGGY_CS"/>
</dbReference>
<keyword evidence="3 8" id="KW-0808">Transferase</keyword>
<evidence type="ECO:0000256" key="4">
    <source>
        <dbReference type="ARBA" id="ARBA00022741"/>
    </source>
</evidence>
<dbReference type="InterPro" id="IPR050406">
    <property type="entry name" value="FGGY_Carb_Kinase"/>
</dbReference>
<evidence type="ECO:0000256" key="8">
    <source>
        <dbReference type="HAMAP-Rule" id="MF_02220"/>
    </source>
</evidence>
<dbReference type="PIRSF" id="PIRSF000538">
    <property type="entry name" value="GlpK"/>
    <property type="match status" value="1"/>
</dbReference>
<sequence>MYIGIDCGTQGTKAIVVDRRKKQVIGVGYAAHEMIENTQGRREQEPEWWTQALVNACQQAIKQAQIEPHLIKGIGVSGQQHGLVVLDEHDQPLYPAKLWCDTETAVENEQFIEALGGQQAAFEQLGIMVQTGYTASKLAWLRKHFPQKYQSIAKIMLPHDYLNYWLTGQFCMEYGDASGTGFFDIHNRTWHQQAFSKLAPELDIQKVLPPLLRAEQKIGRIKAEVAQLLGLSGQVVVSTGGGDNMMGAIGTGNIKQGIATMSLGTSGTLYAYTDKPLANLPMEIANFCSSSGGWLPLVCVMNMTSANRNLMELLDINVEEFNQLIEQSPIGAEGIRILPFFNGERVPPLPQAKASILGLDSANFTQANLARAMMEAASFTLRYGLDLFRQAGLSTQQIRLIGGGAKSTIWRQMIADIMNAEVVCLKEEEAGALGAAIQAMWANGEADLASLCEQFVKLDEQSKVQPNPQSAVQYEGVYQTYLVSTRVPCKQYQLSTREDTTPVRNPRASPIICVNTFF</sequence>
<evidence type="ECO:0000256" key="6">
    <source>
        <dbReference type="ARBA" id="ARBA00022840"/>
    </source>
</evidence>
<dbReference type="EC" id="2.7.1.17" evidence="8 10"/>
<dbReference type="Pfam" id="PF02782">
    <property type="entry name" value="FGGY_C"/>
    <property type="match status" value="1"/>
</dbReference>
<evidence type="ECO:0000256" key="1">
    <source>
        <dbReference type="ARBA" id="ARBA00009156"/>
    </source>
</evidence>
<feature type="domain" description="Carbohydrate kinase FGGY N-terminal" evidence="11">
    <location>
        <begin position="1"/>
        <end position="250"/>
    </location>
</feature>
<evidence type="ECO:0000259" key="11">
    <source>
        <dbReference type="Pfam" id="PF00370"/>
    </source>
</evidence>
<evidence type="ECO:0000256" key="2">
    <source>
        <dbReference type="ARBA" id="ARBA00022629"/>
    </source>
</evidence>
<evidence type="ECO:0000259" key="12">
    <source>
        <dbReference type="Pfam" id="PF02782"/>
    </source>
</evidence>
<proteinExistence type="inferred from homology"/>
<dbReference type="GO" id="GO:0042732">
    <property type="term" value="P:D-xylose metabolic process"/>
    <property type="evidence" value="ECO:0007669"/>
    <property type="project" value="UniProtKB-KW"/>
</dbReference>
<dbReference type="PROSITE" id="PS00445">
    <property type="entry name" value="FGGY_KINASES_2"/>
    <property type="match status" value="1"/>
</dbReference>
<dbReference type="SUPFAM" id="SSF53067">
    <property type="entry name" value="Actin-like ATPase domain"/>
    <property type="match status" value="2"/>
</dbReference>